<dbReference type="AlphaFoldDB" id="E0TFV3"/>
<dbReference type="KEGG" id="pbr:PB2503_05217"/>
<gene>
    <name evidence="2" type="ordered locus">PB2503_05217</name>
</gene>
<keyword evidence="3" id="KW-1185">Reference proteome</keyword>
<reference evidence="3" key="1">
    <citation type="submission" date="2010-08" db="EMBL/GenBank/DDBJ databases">
        <title>Genome sequence of Parvularcula bermudensis HTCC2503.</title>
        <authorList>
            <person name="Kang D.-M."/>
            <person name="Oh H.-M."/>
            <person name="Cho J.-C."/>
        </authorList>
    </citation>
    <scope>NUCLEOTIDE SEQUENCE [LARGE SCALE GENOMIC DNA]</scope>
    <source>
        <strain evidence="3">ATCC BAA-594 / HTCC2503 / KCTC 12087</strain>
    </source>
</reference>
<dbReference type="HOGENOM" id="CLU_2772145_0_0_5"/>
<evidence type="ECO:0000313" key="3">
    <source>
        <dbReference type="Proteomes" id="UP000001302"/>
    </source>
</evidence>
<evidence type="ECO:0000313" key="2">
    <source>
        <dbReference type="EMBL" id="ADM09118.1"/>
    </source>
</evidence>
<organism evidence="2 3">
    <name type="scientific">Parvularcula bermudensis (strain ATCC BAA-594 / HTCC2503 / KCTC 12087)</name>
    <dbReference type="NCBI Taxonomy" id="314260"/>
    <lineage>
        <taxon>Bacteria</taxon>
        <taxon>Pseudomonadati</taxon>
        <taxon>Pseudomonadota</taxon>
        <taxon>Alphaproteobacteria</taxon>
        <taxon>Parvularculales</taxon>
        <taxon>Parvularculaceae</taxon>
        <taxon>Parvularcula</taxon>
    </lineage>
</organism>
<sequence>MSDDPQHPEATRLRPLSVKAELAEAVEALGIDPAQIAERALRRTVDVARAASGPGKEEDKHPAAWMRFD</sequence>
<name>E0TFV3_PARBH</name>
<feature type="compositionally biased region" description="Basic and acidic residues" evidence="1">
    <location>
        <begin position="55"/>
        <end position="69"/>
    </location>
</feature>
<feature type="region of interest" description="Disordered" evidence="1">
    <location>
        <begin position="48"/>
        <end position="69"/>
    </location>
</feature>
<evidence type="ECO:0000256" key="1">
    <source>
        <dbReference type="SAM" id="MobiDB-lite"/>
    </source>
</evidence>
<dbReference type="RefSeq" id="WP_013300092.1">
    <property type="nucleotide sequence ID" value="NC_014414.1"/>
</dbReference>
<dbReference type="EMBL" id="CP002156">
    <property type="protein sequence ID" value="ADM09118.1"/>
    <property type="molecule type" value="Genomic_DNA"/>
</dbReference>
<accession>E0TFV3</accession>
<protein>
    <submittedName>
        <fullName evidence="2">Uncharacterized protein</fullName>
    </submittedName>
</protein>
<dbReference type="STRING" id="314260.PB2503_05217"/>
<proteinExistence type="predicted"/>
<reference evidence="2 3" key="2">
    <citation type="journal article" date="2011" name="J. Bacteriol.">
        <title>Complete genome sequence of strain HTCC2503T of Parvularcula bermudensis, the type species of the order "Parvularculales" in the class Alphaproteobacteria.</title>
        <authorList>
            <person name="Oh H.M."/>
            <person name="Kang I."/>
            <person name="Vergin K.L."/>
            <person name="Kang D."/>
            <person name="Rhee K.H."/>
            <person name="Giovannoni S.J."/>
            <person name="Cho J.C."/>
        </authorList>
    </citation>
    <scope>NUCLEOTIDE SEQUENCE [LARGE SCALE GENOMIC DNA]</scope>
    <source>
        <strain evidence="3">ATCC BAA-594 / HTCC2503 / KCTC 12087</strain>
    </source>
</reference>
<dbReference type="Proteomes" id="UP000001302">
    <property type="component" value="Chromosome"/>
</dbReference>